<evidence type="ECO:0000313" key="3">
    <source>
        <dbReference type="Proteomes" id="UP000091918"/>
    </source>
</evidence>
<comment type="caution">
    <text evidence="2">The sequence shown here is derived from an EMBL/GenBank/DDBJ whole genome shotgun (WGS) entry which is preliminary data.</text>
</comment>
<sequence>MLIIQQAPTLSSIDGQQESSVLNKNPPDPSLAEESPNTAKCIHLEKQLRDLRRQCDILLQGFNELSSDTTQQAPIAQADIQNAQITQSNHGQSATSVNLNFKNATSILGAA</sequence>
<evidence type="ECO:0000256" key="1">
    <source>
        <dbReference type="SAM" id="MobiDB-lite"/>
    </source>
</evidence>
<proteinExistence type="predicted"/>
<dbReference type="Proteomes" id="UP000091918">
    <property type="component" value="Unassembled WGS sequence"/>
</dbReference>
<accession>A0A1B7NJG0</accession>
<organism evidence="2 3">
    <name type="scientific">Emergomyces africanus</name>
    <dbReference type="NCBI Taxonomy" id="1955775"/>
    <lineage>
        <taxon>Eukaryota</taxon>
        <taxon>Fungi</taxon>
        <taxon>Dikarya</taxon>
        <taxon>Ascomycota</taxon>
        <taxon>Pezizomycotina</taxon>
        <taxon>Eurotiomycetes</taxon>
        <taxon>Eurotiomycetidae</taxon>
        <taxon>Onygenales</taxon>
        <taxon>Ajellomycetaceae</taxon>
        <taxon>Emergomyces</taxon>
    </lineage>
</organism>
<name>A0A1B7NJG0_9EURO</name>
<reference evidence="2 3" key="1">
    <citation type="submission" date="2015-07" db="EMBL/GenBank/DDBJ databases">
        <title>Emmonsia species relationships and genome sequence.</title>
        <authorList>
            <person name="Cuomo C.A."/>
            <person name="Schwartz I.S."/>
            <person name="Kenyon C."/>
            <person name="de Hoog G.S."/>
            <person name="Govender N.P."/>
            <person name="Botha A."/>
            <person name="Moreno L."/>
            <person name="de Vries M."/>
            <person name="Munoz J.F."/>
            <person name="Stielow J.B."/>
        </authorList>
    </citation>
    <scope>NUCLEOTIDE SEQUENCE [LARGE SCALE GENOMIC DNA]</scope>
    <source>
        <strain evidence="2 3">CBS 136260</strain>
    </source>
</reference>
<protein>
    <submittedName>
        <fullName evidence="2">Uncharacterized protein</fullName>
    </submittedName>
</protein>
<dbReference type="EMBL" id="LGUA01003684">
    <property type="protein sequence ID" value="OAX77009.1"/>
    <property type="molecule type" value="Genomic_DNA"/>
</dbReference>
<feature type="compositionally biased region" description="Polar residues" evidence="1">
    <location>
        <begin position="1"/>
        <end position="23"/>
    </location>
</feature>
<keyword evidence="3" id="KW-1185">Reference proteome</keyword>
<evidence type="ECO:0000313" key="2">
    <source>
        <dbReference type="EMBL" id="OAX77009.1"/>
    </source>
</evidence>
<feature type="region of interest" description="Disordered" evidence="1">
    <location>
        <begin position="1"/>
        <end position="35"/>
    </location>
</feature>
<gene>
    <name evidence="2" type="ORF">ACJ72_08696</name>
</gene>
<dbReference type="AlphaFoldDB" id="A0A1B7NJG0"/>